<evidence type="ECO:0000313" key="3">
    <source>
        <dbReference type="Proteomes" id="UP000032568"/>
    </source>
</evidence>
<gene>
    <name evidence="2" type="ORF">SG35_008465</name>
</gene>
<reference evidence="2 3" key="2">
    <citation type="journal article" date="2022" name="Mar. Drugs">
        <title>Bioassay-Guided Fractionation Leads to the Detection of Cholic Acid Generated by the Rare Thalassomonas sp.</title>
        <authorList>
            <person name="Pheiffer F."/>
            <person name="Schneider Y.K."/>
            <person name="Hansen E.H."/>
            <person name="Andersen J.H."/>
            <person name="Isaksson J."/>
            <person name="Busche T."/>
            <person name="R C."/>
            <person name="Kalinowski J."/>
            <person name="Zyl L.V."/>
            <person name="Trindade M."/>
        </authorList>
    </citation>
    <scope>NUCLEOTIDE SEQUENCE [LARGE SCALE GENOMIC DNA]</scope>
    <source>
        <strain evidence="2 3">A5K-106</strain>
    </source>
</reference>
<dbReference type="EMBL" id="CP059735">
    <property type="protein sequence ID" value="WDE00651.1"/>
    <property type="molecule type" value="Genomic_DNA"/>
</dbReference>
<dbReference type="Proteomes" id="UP000032568">
    <property type="component" value="Chromosome"/>
</dbReference>
<name>A0AAE9YT67_9GAMM</name>
<proteinExistence type="predicted"/>
<dbReference type="AlphaFoldDB" id="A0AAE9YT67"/>
<keyword evidence="1" id="KW-0732">Signal</keyword>
<evidence type="ECO:0000313" key="2">
    <source>
        <dbReference type="EMBL" id="WDE00651.1"/>
    </source>
</evidence>
<evidence type="ECO:0008006" key="4">
    <source>
        <dbReference type="Google" id="ProtNLM"/>
    </source>
</evidence>
<feature type="signal peptide" evidence="1">
    <location>
        <begin position="1"/>
        <end position="20"/>
    </location>
</feature>
<dbReference type="RefSeq" id="WP_044830814.1">
    <property type="nucleotide sequence ID" value="NZ_CP059735.1"/>
</dbReference>
<keyword evidence="3" id="KW-1185">Reference proteome</keyword>
<organism evidence="2 3">
    <name type="scientific">Thalassomonas actiniarum</name>
    <dbReference type="NCBI Taxonomy" id="485447"/>
    <lineage>
        <taxon>Bacteria</taxon>
        <taxon>Pseudomonadati</taxon>
        <taxon>Pseudomonadota</taxon>
        <taxon>Gammaproteobacteria</taxon>
        <taxon>Alteromonadales</taxon>
        <taxon>Colwelliaceae</taxon>
        <taxon>Thalassomonas</taxon>
    </lineage>
</organism>
<evidence type="ECO:0000256" key="1">
    <source>
        <dbReference type="SAM" id="SignalP"/>
    </source>
</evidence>
<dbReference type="KEGG" id="tact:SG35_008465"/>
<reference evidence="2 3" key="1">
    <citation type="journal article" date="2015" name="Genome Announc.">
        <title>Draft Genome Sequences of Marine Isolates of Thalassomonas viridans and Thalassomonas actiniarum.</title>
        <authorList>
            <person name="Olonade I."/>
            <person name="van Zyl L.J."/>
            <person name="Trindade M."/>
        </authorList>
    </citation>
    <scope>NUCLEOTIDE SEQUENCE [LARGE SCALE GENOMIC DNA]</scope>
    <source>
        <strain evidence="2 3">A5K-106</strain>
    </source>
</reference>
<feature type="chain" id="PRO_5042263861" description="Lipoprotein" evidence="1">
    <location>
        <begin position="21"/>
        <end position="175"/>
    </location>
</feature>
<sequence length="175" mass="19597">MKHLIITCLLALLFVLPGCKSTGVNVKNDLSLGGFNGVWEGRVTAVADVHYPFNNTKYEFNGSNNPQKEIRLVIQGEKVEIYTLINSQWQQLIPEPFHFSVHKTNAVIYASRSASDGGWVETVSFSLTKKDENALYMYHIRMINHPLKAAELDTEKTSGRVLAGFTAILNKNNDI</sequence>
<protein>
    <recommendedName>
        <fullName evidence="4">Lipoprotein</fullName>
    </recommendedName>
</protein>
<accession>A0AAE9YT67</accession>